<dbReference type="InterPro" id="IPR036497">
    <property type="entry name" value="GLTP_sf"/>
</dbReference>
<dbReference type="PANTHER" id="PTHR10219:SF25">
    <property type="entry name" value="PLECKSTRIN HOMOLOGY DOMAIN-CONTAINING FAMILY A MEMBER 8"/>
    <property type="match status" value="1"/>
</dbReference>
<dbReference type="RefSeq" id="XP_030762695.1">
    <property type="nucleotide sequence ID" value="XM_030906835.1"/>
</dbReference>
<dbReference type="PANTHER" id="PTHR10219">
    <property type="entry name" value="GLYCOLIPID TRANSFER PROTEIN-RELATED"/>
    <property type="match status" value="1"/>
</dbReference>
<feature type="domain" description="Glycolipid transfer protein" evidence="2">
    <location>
        <begin position="32"/>
        <end position="172"/>
    </location>
</feature>
<evidence type="ECO:0000259" key="2">
    <source>
        <dbReference type="Pfam" id="PF08718"/>
    </source>
</evidence>
<dbReference type="Proteomes" id="UP000504635">
    <property type="component" value="Unplaced"/>
</dbReference>
<dbReference type="AlphaFoldDB" id="A0A6J2YIJ3"/>
<dbReference type="FunFam" id="1.10.3520.10:FF:000001">
    <property type="entry name" value="Pleckstrin domain-containing family A member 8"/>
    <property type="match status" value="1"/>
</dbReference>
<evidence type="ECO:0000256" key="1">
    <source>
        <dbReference type="ARBA" id="ARBA00022448"/>
    </source>
</evidence>
<dbReference type="GO" id="GO:1902387">
    <property type="term" value="F:ceramide 1-phosphate binding"/>
    <property type="evidence" value="ECO:0007669"/>
    <property type="project" value="TreeGrafter"/>
</dbReference>
<evidence type="ECO:0000313" key="4">
    <source>
        <dbReference type="RefSeq" id="XP_030762695.1"/>
    </source>
</evidence>
<name>A0A6J2YIJ3_SITOR</name>
<dbReference type="GO" id="GO:0005829">
    <property type="term" value="C:cytosol"/>
    <property type="evidence" value="ECO:0007669"/>
    <property type="project" value="TreeGrafter"/>
</dbReference>
<dbReference type="GO" id="GO:1902388">
    <property type="term" value="F:ceramide 1-phosphate transfer activity"/>
    <property type="evidence" value="ECO:0007669"/>
    <property type="project" value="TreeGrafter"/>
</dbReference>
<accession>A0A6J2YIJ3</accession>
<keyword evidence="1" id="KW-0813">Transport</keyword>
<dbReference type="GeneID" id="115887421"/>
<dbReference type="InParanoid" id="A0A6J2YIJ3"/>
<dbReference type="SUPFAM" id="SSF110004">
    <property type="entry name" value="Glycolipid transfer protein, GLTP"/>
    <property type="match status" value="1"/>
</dbReference>
<dbReference type="OrthoDB" id="205255at2759"/>
<reference evidence="4" key="1">
    <citation type="submission" date="2025-08" db="UniProtKB">
        <authorList>
            <consortium name="RefSeq"/>
        </authorList>
    </citation>
    <scope>IDENTIFICATION</scope>
    <source>
        <tissue evidence="4">Gonads</tissue>
    </source>
</reference>
<gene>
    <name evidence="4" type="primary">LOC115887421</name>
</gene>
<dbReference type="Pfam" id="PF08718">
    <property type="entry name" value="GLTP"/>
    <property type="match status" value="1"/>
</dbReference>
<proteinExistence type="predicted"/>
<dbReference type="InterPro" id="IPR014830">
    <property type="entry name" value="Glycolipid_transfer_prot_dom"/>
</dbReference>
<sequence>MSLKDGAVSNEENRTIFTSIAVYFPDANENLKTIEFLDASSGVVTIVEKFGKVFAPVVSDMNGNINKIRKKYEEDSQSHHEIETMILKEQVEGELFATESLIWLKRALHFLSTFFQYIIIDSDTNRNTQDLAPFLKKAYSESLEPYHGWLGSQLFNVLSRFIPSRKNLFYTLALDRHNRDEHVLRDMRIYHQRMMACVARLTEFYAAHGLENL</sequence>
<evidence type="ECO:0000313" key="3">
    <source>
        <dbReference type="Proteomes" id="UP000504635"/>
    </source>
</evidence>
<protein>
    <submittedName>
        <fullName evidence="4">Pleckstrin homology domain-containing family A member 8</fullName>
    </submittedName>
</protein>
<dbReference type="GO" id="GO:0016020">
    <property type="term" value="C:membrane"/>
    <property type="evidence" value="ECO:0007669"/>
    <property type="project" value="TreeGrafter"/>
</dbReference>
<keyword evidence="3" id="KW-1185">Reference proteome</keyword>
<dbReference type="KEGG" id="soy:115887421"/>
<dbReference type="FunCoup" id="A0A6J2YIJ3">
    <property type="interactions" value="1095"/>
</dbReference>
<organism evidence="3 4">
    <name type="scientific">Sitophilus oryzae</name>
    <name type="common">Rice weevil</name>
    <name type="synonym">Curculio oryzae</name>
    <dbReference type="NCBI Taxonomy" id="7048"/>
    <lineage>
        <taxon>Eukaryota</taxon>
        <taxon>Metazoa</taxon>
        <taxon>Ecdysozoa</taxon>
        <taxon>Arthropoda</taxon>
        <taxon>Hexapoda</taxon>
        <taxon>Insecta</taxon>
        <taxon>Pterygota</taxon>
        <taxon>Neoptera</taxon>
        <taxon>Endopterygota</taxon>
        <taxon>Coleoptera</taxon>
        <taxon>Polyphaga</taxon>
        <taxon>Cucujiformia</taxon>
        <taxon>Curculionidae</taxon>
        <taxon>Dryophthorinae</taxon>
        <taxon>Sitophilus</taxon>
    </lineage>
</organism>
<dbReference type="Gene3D" id="1.10.3520.10">
    <property type="entry name" value="Glycolipid transfer protein"/>
    <property type="match status" value="1"/>
</dbReference>